<dbReference type="InterPro" id="IPR006575">
    <property type="entry name" value="RWD_dom"/>
</dbReference>
<feature type="region of interest" description="Disordered" evidence="12">
    <location>
        <begin position="574"/>
        <end position="653"/>
    </location>
</feature>
<dbReference type="GO" id="GO:0016567">
    <property type="term" value="P:protein ubiquitination"/>
    <property type="evidence" value="ECO:0007669"/>
    <property type="project" value="InterPro"/>
</dbReference>
<feature type="compositionally biased region" description="Gly residues" evidence="12">
    <location>
        <begin position="625"/>
        <end position="640"/>
    </location>
</feature>
<dbReference type="CDD" id="cd23820">
    <property type="entry name" value="RWD_RNF14"/>
    <property type="match status" value="1"/>
</dbReference>
<dbReference type="VEuPathDB" id="FungiDB:F503_08847"/>
<dbReference type="InterPro" id="IPR044066">
    <property type="entry name" value="TRIAD_supradom"/>
</dbReference>
<feature type="compositionally biased region" description="Low complexity" evidence="12">
    <location>
        <begin position="574"/>
        <end position="607"/>
    </location>
</feature>
<gene>
    <name evidence="16" type="ORF">F503_08847</name>
</gene>
<dbReference type="SUPFAM" id="SSF54495">
    <property type="entry name" value="UBC-like"/>
    <property type="match status" value="1"/>
</dbReference>
<evidence type="ECO:0000256" key="6">
    <source>
        <dbReference type="ARBA" id="ARBA00022737"/>
    </source>
</evidence>
<evidence type="ECO:0000256" key="4">
    <source>
        <dbReference type="ARBA" id="ARBA00022679"/>
    </source>
</evidence>
<dbReference type="HOGENOM" id="CLU_021364_3_0_1"/>
<comment type="catalytic activity">
    <reaction evidence="1">
        <text>[E2 ubiquitin-conjugating enzyme]-S-ubiquitinyl-L-cysteine + [acceptor protein]-L-lysine = [E2 ubiquitin-conjugating enzyme]-L-cysteine + [acceptor protein]-N(6)-ubiquitinyl-L-lysine.</text>
        <dbReference type="EC" id="2.3.2.31"/>
    </reaction>
</comment>
<evidence type="ECO:0000259" key="13">
    <source>
        <dbReference type="PROSITE" id="PS50089"/>
    </source>
</evidence>
<keyword evidence="9" id="KW-0862">Zinc</keyword>
<evidence type="ECO:0000256" key="7">
    <source>
        <dbReference type="ARBA" id="ARBA00022771"/>
    </source>
</evidence>
<dbReference type="CDD" id="cd20354">
    <property type="entry name" value="Rcat_RBR_RNF14"/>
    <property type="match status" value="1"/>
</dbReference>
<feature type="region of interest" description="Disordered" evidence="12">
    <location>
        <begin position="330"/>
        <end position="362"/>
    </location>
</feature>
<dbReference type="Pfam" id="PF22191">
    <property type="entry name" value="IBR_1"/>
    <property type="match status" value="1"/>
</dbReference>
<feature type="domain" description="RING-type" evidence="15">
    <location>
        <begin position="202"/>
        <end position="474"/>
    </location>
</feature>
<evidence type="ECO:0000256" key="8">
    <source>
        <dbReference type="ARBA" id="ARBA00022786"/>
    </source>
</evidence>
<feature type="compositionally biased region" description="Gly residues" evidence="12">
    <location>
        <begin position="509"/>
        <end position="534"/>
    </location>
</feature>
<evidence type="ECO:0000259" key="14">
    <source>
        <dbReference type="PROSITE" id="PS50908"/>
    </source>
</evidence>
<protein>
    <recommendedName>
        <fullName evidence="3">RBR-type E3 ubiquitin transferase</fullName>
        <ecNumber evidence="3">2.3.2.31</ecNumber>
    </recommendedName>
</protein>
<dbReference type="InterPro" id="IPR013083">
    <property type="entry name" value="Znf_RING/FYVE/PHD"/>
</dbReference>
<evidence type="ECO:0000256" key="5">
    <source>
        <dbReference type="ARBA" id="ARBA00022723"/>
    </source>
</evidence>
<dbReference type="PROSITE" id="PS50908">
    <property type="entry name" value="RWD"/>
    <property type="match status" value="1"/>
</dbReference>
<name>S3CQQ0_OPHP1</name>
<keyword evidence="5" id="KW-0479">Metal-binding</keyword>
<keyword evidence="7 11" id="KW-0863">Zinc-finger</keyword>
<dbReference type="Proteomes" id="UP000016923">
    <property type="component" value="Unassembled WGS sequence"/>
</dbReference>
<evidence type="ECO:0000256" key="9">
    <source>
        <dbReference type="ARBA" id="ARBA00022833"/>
    </source>
</evidence>
<proteinExistence type="inferred from homology"/>
<dbReference type="InterPro" id="IPR001841">
    <property type="entry name" value="Znf_RING"/>
</dbReference>
<keyword evidence="6" id="KW-0677">Repeat</keyword>
<dbReference type="SMART" id="SM00591">
    <property type="entry name" value="RWD"/>
    <property type="match status" value="1"/>
</dbReference>
<comment type="pathway">
    <text evidence="2">Protein modification; protein ubiquitination.</text>
</comment>
<organism evidence="16 17">
    <name type="scientific">Ophiostoma piceae (strain UAMH 11346)</name>
    <name type="common">Sap stain fungus</name>
    <dbReference type="NCBI Taxonomy" id="1262450"/>
    <lineage>
        <taxon>Eukaryota</taxon>
        <taxon>Fungi</taxon>
        <taxon>Dikarya</taxon>
        <taxon>Ascomycota</taxon>
        <taxon>Pezizomycotina</taxon>
        <taxon>Sordariomycetes</taxon>
        <taxon>Sordariomycetidae</taxon>
        <taxon>Ophiostomatales</taxon>
        <taxon>Ophiostomataceae</taxon>
        <taxon>Ophiostoma</taxon>
    </lineage>
</organism>
<dbReference type="SMART" id="SM00184">
    <property type="entry name" value="RING"/>
    <property type="match status" value="2"/>
</dbReference>
<feature type="domain" description="RING-type" evidence="13">
    <location>
        <begin position="206"/>
        <end position="251"/>
    </location>
</feature>
<keyword evidence="4" id="KW-0808">Transferase</keyword>
<evidence type="ECO:0000256" key="3">
    <source>
        <dbReference type="ARBA" id="ARBA00012251"/>
    </source>
</evidence>
<feature type="region of interest" description="Disordered" evidence="12">
    <location>
        <begin position="487"/>
        <end position="552"/>
    </location>
</feature>
<dbReference type="InterPro" id="IPR017907">
    <property type="entry name" value="Znf_RING_CS"/>
</dbReference>
<feature type="compositionally biased region" description="Basic residues" evidence="12">
    <location>
        <begin position="614"/>
        <end position="624"/>
    </location>
</feature>
<dbReference type="Pfam" id="PF01485">
    <property type="entry name" value="IBR"/>
    <property type="match status" value="1"/>
</dbReference>
<evidence type="ECO:0000256" key="2">
    <source>
        <dbReference type="ARBA" id="ARBA00004906"/>
    </source>
</evidence>
<dbReference type="AlphaFoldDB" id="S3CQQ0"/>
<dbReference type="EC" id="2.3.2.31" evidence="3"/>
<dbReference type="InterPro" id="IPR016135">
    <property type="entry name" value="UBQ-conjugating_enzyme/RWD"/>
</dbReference>
<reference evidence="16 17" key="1">
    <citation type="journal article" date="2013" name="BMC Genomics">
        <title>The genome and transcriptome of the pine saprophyte Ophiostoma piceae, and a comparison with the bark beetle-associated pine pathogen Grosmannia clavigera.</title>
        <authorList>
            <person name="Haridas S."/>
            <person name="Wang Y."/>
            <person name="Lim L."/>
            <person name="Massoumi Alamouti S."/>
            <person name="Jackman S."/>
            <person name="Docking R."/>
            <person name="Robertson G."/>
            <person name="Birol I."/>
            <person name="Bohlmann J."/>
            <person name="Breuil C."/>
        </authorList>
    </citation>
    <scope>NUCLEOTIDE SEQUENCE [LARGE SCALE GENOMIC DNA]</scope>
    <source>
        <strain evidence="16 17">UAMH 11346</strain>
    </source>
</reference>
<dbReference type="PROSITE" id="PS00518">
    <property type="entry name" value="ZF_RING_1"/>
    <property type="match status" value="1"/>
</dbReference>
<dbReference type="GO" id="GO:0008270">
    <property type="term" value="F:zinc ion binding"/>
    <property type="evidence" value="ECO:0007669"/>
    <property type="project" value="UniProtKB-KW"/>
</dbReference>
<dbReference type="OMA" id="PRSWCQG"/>
<dbReference type="EMBL" id="KE148172">
    <property type="protein sequence ID" value="EPE02970.1"/>
    <property type="molecule type" value="Genomic_DNA"/>
</dbReference>
<sequence>MADEIDDDDLRAVELYSLQAIYPDELTIDNNDRYAFSLEVPVNPAHAVTVAFPAGGGIGNVVNDAAGPAATASGPDSASTDPRMNGSRTFDTRELAYLPSLHLHITLPQGYPETEPPSVAISSIPMWLPDTVVTRLEDDCTRLWEEVGHDQVVFTFVEHLRQAADDAFGLVDESGYLSVNTQLKLSLLDYDIKSKQAAFARETFDCGVCLDPKKGSVCHRMRDCGHVFCVQCLQDFYGNAITEGELSSVRCLEPNCSKEREKARGQSAKQSQKPKLLLISPGELLQIPVDESLVKRYVDLTYKRELESDKTTVFCPRQWCSGAARSTRHKKPEGLKLHESGSVEEGGDGKGKGTPGDEEELDGRGYPPVEVCICDTCGFAFCSRCQQSWHGEFYYCGPPKTPEMTKEDLETLKYIEEHSTACPTCETPVSKTMGCNHMTCNRCNTHFCYLCAGWLDPYNPYQHYSIGQGGIETECANRLWDLQYGEDDEFNPNRAGHGRPNGEQDRAGAGRGRGRGGPAAAAGGGGGRGRGGGRANANRAVEPPAGNAPPVQVDVAREGPLVLRIAVENAPAPADGQAAANAHPPALAPAHAPAHAAAHAAAHGQGNARDRGRGRGRGQARGRGRGGGEGGGGARGGRQARGGARRGGRGGRGGAVGAFDMNAGLEFLAEAGIVPDADFLAEAGLLAGGGGHLDADAEAWIREFVALALEDNEHLMD</sequence>
<comment type="similarity">
    <text evidence="10">Belongs to the RBR family. RNF14 subfamily.</text>
</comment>
<feature type="compositionally biased region" description="Basic and acidic residues" evidence="12">
    <location>
        <begin position="332"/>
        <end position="351"/>
    </location>
</feature>
<dbReference type="Gene3D" id="3.10.110.10">
    <property type="entry name" value="Ubiquitin Conjugating Enzyme"/>
    <property type="match status" value="1"/>
</dbReference>
<evidence type="ECO:0000259" key="15">
    <source>
        <dbReference type="PROSITE" id="PS51873"/>
    </source>
</evidence>
<dbReference type="PROSITE" id="PS51873">
    <property type="entry name" value="TRIAD"/>
    <property type="match status" value="1"/>
</dbReference>
<dbReference type="Pfam" id="PF05773">
    <property type="entry name" value="RWD"/>
    <property type="match status" value="1"/>
</dbReference>
<dbReference type="PROSITE" id="PS50089">
    <property type="entry name" value="ZF_RING_2"/>
    <property type="match status" value="1"/>
</dbReference>
<evidence type="ECO:0000313" key="17">
    <source>
        <dbReference type="Proteomes" id="UP000016923"/>
    </source>
</evidence>
<evidence type="ECO:0000313" key="16">
    <source>
        <dbReference type="EMBL" id="EPE02970.1"/>
    </source>
</evidence>
<evidence type="ECO:0000256" key="1">
    <source>
        <dbReference type="ARBA" id="ARBA00001798"/>
    </source>
</evidence>
<feature type="domain" description="RWD" evidence="14">
    <location>
        <begin position="13"/>
        <end position="167"/>
    </location>
</feature>
<dbReference type="InterPro" id="IPR047548">
    <property type="entry name" value="Rcat_RBR_RNF14"/>
</dbReference>
<dbReference type="eggNOG" id="KOG1814">
    <property type="taxonomic scope" value="Eukaryota"/>
</dbReference>
<accession>S3CQQ0</accession>
<dbReference type="SUPFAM" id="SSF57850">
    <property type="entry name" value="RING/U-box"/>
    <property type="match status" value="2"/>
</dbReference>
<dbReference type="STRING" id="1262450.S3CQQ0"/>
<evidence type="ECO:0000256" key="10">
    <source>
        <dbReference type="ARBA" id="ARBA00044508"/>
    </source>
</evidence>
<dbReference type="FunFam" id="3.30.40.10:FF:000416">
    <property type="entry name" value="RBR-type E3 ubiquitin transferase"/>
    <property type="match status" value="1"/>
</dbReference>
<dbReference type="InterPro" id="IPR031127">
    <property type="entry name" value="E3_UB_ligase_RBR"/>
</dbReference>
<dbReference type="SMART" id="SM00647">
    <property type="entry name" value="IBR"/>
    <property type="match status" value="2"/>
</dbReference>
<dbReference type="Gene3D" id="3.30.40.10">
    <property type="entry name" value="Zinc/RING finger domain, C3HC4 (zinc finger)"/>
    <property type="match status" value="1"/>
</dbReference>
<dbReference type="CDD" id="cd23134">
    <property type="entry name" value="RING-HC_ITT1-like"/>
    <property type="match status" value="1"/>
</dbReference>
<dbReference type="InterPro" id="IPR002867">
    <property type="entry name" value="IBR_dom"/>
</dbReference>
<keyword evidence="17" id="KW-1185">Reference proteome</keyword>
<dbReference type="PANTHER" id="PTHR11685">
    <property type="entry name" value="RBR FAMILY RING FINGER AND IBR DOMAIN-CONTAINING"/>
    <property type="match status" value="1"/>
</dbReference>
<evidence type="ECO:0000256" key="12">
    <source>
        <dbReference type="SAM" id="MobiDB-lite"/>
    </source>
</evidence>
<dbReference type="OrthoDB" id="1431934at2759"/>
<dbReference type="GO" id="GO:0061630">
    <property type="term" value="F:ubiquitin protein ligase activity"/>
    <property type="evidence" value="ECO:0007669"/>
    <property type="project" value="UniProtKB-EC"/>
</dbReference>
<evidence type="ECO:0000256" key="11">
    <source>
        <dbReference type="PROSITE-ProRule" id="PRU00175"/>
    </source>
</evidence>
<dbReference type="Gene3D" id="1.20.120.1750">
    <property type="match status" value="1"/>
</dbReference>
<keyword evidence="8" id="KW-0833">Ubl conjugation pathway</keyword>